<evidence type="ECO:0000256" key="1">
    <source>
        <dbReference type="ARBA" id="ARBA00004442"/>
    </source>
</evidence>
<organism evidence="7 8">
    <name type="scientific">Primorskyibacter flagellatus</name>
    <dbReference type="NCBI Taxonomy" id="1387277"/>
    <lineage>
        <taxon>Bacteria</taxon>
        <taxon>Pseudomonadati</taxon>
        <taxon>Pseudomonadota</taxon>
        <taxon>Alphaproteobacteria</taxon>
        <taxon>Rhodobacterales</taxon>
        <taxon>Roseobacteraceae</taxon>
        <taxon>Primorskyibacter</taxon>
    </lineage>
</organism>
<keyword evidence="8" id="KW-1185">Reference proteome</keyword>
<dbReference type="CDD" id="cd07185">
    <property type="entry name" value="OmpA_C-like"/>
    <property type="match status" value="1"/>
</dbReference>
<dbReference type="PANTHER" id="PTHR30329">
    <property type="entry name" value="STATOR ELEMENT OF FLAGELLAR MOTOR COMPLEX"/>
    <property type="match status" value="1"/>
</dbReference>
<dbReference type="InterPro" id="IPR006664">
    <property type="entry name" value="OMP_bac"/>
</dbReference>
<reference evidence="8" key="1">
    <citation type="journal article" date="2019" name="Int. J. Syst. Evol. Microbiol.">
        <title>The Global Catalogue of Microorganisms (GCM) 10K type strain sequencing project: providing services to taxonomists for standard genome sequencing and annotation.</title>
        <authorList>
            <consortium name="The Broad Institute Genomics Platform"/>
            <consortium name="The Broad Institute Genome Sequencing Center for Infectious Disease"/>
            <person name="Wu L."/>
            <person name="Ma J."/>
        </authorList>
    </citation>
    <scope>NUCLEOTIDE SEQUENCE [LARGE SCALE GENOMIC DNA]</scope>
    <source>
        <strain evidence="8">CGMCC 1.12664</strain>
    </source>
</reference>
<feature type="domain" description="OmpA-like" evidence="6">
    <location>
        <begin position="108"/>
        <end position="225"/>
    </location>
</feature>
<dbReference type="RefSeq" id="WP_188478062.1">
    <property type="nucleotide sequence ID" value="NZ_BMFJ01000001.1"/>
</dbReference>
<dbReference type="SUPFAM" id="SSF103088">
    <property type="entry name" value="OmpA-like"/>
    <property type="match status" value="1"/>
</dbReference>
<dbReference type="AlphaFoldDB" id="A0A917EFK5"/>
<dbReference type="Pfam" id="PF00691">
    <property type="entry name" value="OmpA"/>
    <property type="match status" value="1"/>
</dbReference>
<comment type="caution">
    <text evidence="7">The sequence shown here is derived from an EMBL/GenBank/DDBJ whole genome shotgun (WGS) entry which is preliminary data.</text>
</comment>
<gene>
    <name evidence="7" type="ORF">GCM10011360_25660</name>
</gene>
<evidence type="ECO:0000259" key="6">
    <source>
        <dbReference type="PROSITE" id="PS51123"/>
    </source>
</evidence>
<dbReference type="EMBL" id="BMFJ01000001">
    <property type="protein sequence ID" value="GGE36759.1"/>
    <property type="molecule type" value="Genomic_DNA"/>
</dbReference>
<comment type="subcellular location">
    <subcellularLocation>
        <location evidence="1">Cell outer membrane</location>
    </subcellularLocation>
</comment>
<protein>
    <submittedName>
        <fullName evidence="7">Membrane protein</fullName>
    </submittedName>
</protein>
<accession>A0A917EFK5</accession>
<evidence type="ECO:0000256" key="3">
    <source>
        <dbReference type="ARBA" id="ARBA00023237"/>
    </source>
</evidence>
<dbReference type="Gene3D" id="3.30.1330.60">
    <property type="entry name" value="OmpA-like domain"/>
    <property type="match status" value="1"/>
</dbReference>
<keyword evidence="3" id="KW-0998">Cell outer membrane</keyword>
<proteinExistence type="predicted"/>
<dbReference type="GO" id="GO:0009279">
    <property type="term" value="C:cell outer membrane"/>
    <property type="evidence" value="ECO:0007669"/>
    <property type="project" value="UniProtKB-SubCell"/>
</dbReference>
<dbReference type="InterPro" id="IPR036737">
    <property type="entry name" value="OmpA-like_sf"/>
</dbReference>
<feature type="region of interest" description="Disordered" evidence="5">
    <location>
        <begin position="192"/>
        <end position="212"/>
    </location>
</feature>
<dbReference type="InterPro" id="IPR039567">
    <property type="entry name" value="Gly-zipper"/>
</dbReference>
<evidence type="ECO:0000256" key="2">
    <source>
        <dbReference type="ARBA" id="ARBA00023136"/>
    </source>
</evidence>
<dbReference type="InterPro" id="IPR050330">
    <property type="entry name" value="Bact_OuterMem_StrucFunc"/>
</dbReference>
<keyword evidence="2 4" id="KW-0472">Membrane</keyword>
<dbReference type="Proteomes" id="UP000612855">
    <property type="component" value="Unassembled WGS sequence"/>
</dbReference>
<dbReference type="PRINTS" id="PR01021">
    <property type="entry name" value="OMPADOMAIN"/>
</dbReference>
<evidence type="ECO:0000256" key="4">
    <source>
        <dbReference type="PROSITE-ProRule" id="PRU00473"/>
    </source>
</evidence>
<dbReference type="Pfam" id="PF13488">
    <property type="entry name" value="Gly-zipper_Omp"/>
    <property type="match status" value="1"/>
</dbReference>
<dbReference type="PANTHER" id="PTHR30329:SF21">
    <property type="entry name" value="LIPOPROTEIN YIAD-RELATED"/>
    <property type="match status" value="1"/>
</dbReference>
<name>A0A917EFK5_9RHOB</name>
<evidence type="ECO:0000256" key="5">
    <source>
        <dbReference type="SAM" id="MobiDB-lite"/>
    </source>
</evidence>
<sequence length="225" mass="23094">MTPTLSAPAGRRVTRPLLALTATALLLTTACTETQMNDGQQNTRAGVAGGAALGALTGAIVSKDKGKGAIIGATVGAIAGGTYGSYLDKQEAALRGQLGSNVQIVNTGDRLIVTMPQDILFATDSASLRPDLTGDLVAVARSLNEYPATTVQVVGHTDNTGAAAYNQQLSARRANTVASVLIQNGVSAGRVQSFGRGEDQPRASNLTPEGRAQNRRVEIVILPTG</sequence>
<dbReference type="InterPro" id="IPR006665">
    <property type="entry name" value="OmpA-like"/>
</dbReference>
<dbReference type="PROSITE" id="PS51123">
    <property type="entry name" value="OMPA_2"/>
    <property type="match status" value="1"/>
</dbReference>
<evidence type="ECO:0000313" key="8">
    <source>
        <dbReference type="Proteomes" id="UP000612855"/>
    </source>
</evidence>
<evidence type="ECO:0000313" key="7">
    <source>
        <dbReference type="EMBL" id="GGE36759.1"/>
    </source>
</evidence>